<sequence>MQFTTALQAALLGFCAVSEAAKLVVSIPSSPPLLPNPAALPASTHATLLGAAGQHYDARLTRSNTLLFDDLTPGSYLLDVHTRDFSFPSLRVEVSVSQADGDETDAQELIQGWQTFLGNEWNNRGASYGEQKGELLITLSPNQYKQYYQKREGFNIMGLFKNPMILMGLFSAVLIFGMPYLMDNMDEETKAEFEEMQKSSPISGSQGAAAQIQNFDLASWMAGKSGDSGASSKAPSAKVKAK</sequence>
<keyword evidence="5 7" id="KW-0472">Membrane</keyword>
<dbReference type="InterPro" id="IPR019008">
    <property type="entry name" value="Beta_sandwich_EMC7"/>
</dbReference>
<feature type="domain" description="ER membrane protein complex subunit 7 beta-sandwich" evidence="9">
    <location>
        <begin position="36"/>
        <end position="167"/>
    </location>
</feature>
<organism evidence="10 11">
    <name type="scientific">Neodothiora populina</name>
    <dbReference type="NCBI Taxonomy" id="2781224"/>
    <lineage>
        <taxon>Eukaryota</taxon>
        <taxon>Fungi</taxon>
        <taxon>Dikarya</taxon>
        <taxon>Ascomycota</taxon>
        <taxon>Pezizomycotina</taxon>
        <taxon>Dothideomycetes</taxon>
        <taxon>Dothideomycetidae</taxon>
        <taxon>Dothideales</taxon>
        <taxon>Dothioraceae</taxon>
        <taxon>Neodothiora</taxon>
    </lineage>
</organism>
<gene>
    <name evidence="10" type="ORF">AAFC00_001286</name>
</gene>
<feature type="chain" id="PRO_5045634416" description="ER membrane protein complex subunit 7 beta-sandwich domain-containing protein" evidence="8">
    <location>
        <begin position="21"/>
        <end position="242"/>
    </location>
</feature>
<feature type="region of interest" description="Disordered" evidence="6">
    <location>
        <begin position="223"/>
        <end position="242"/>
    </location>
</feature>
<keyword evidence="3 8" id="KW-0732">Signal</keyword>
<accession>A0ABR3PNR5</accession>
<dbReference type="PANTHER" id="PTHR13605:SF4">
    <property type="entry name" value="ER MEMBRANE PROTEIN COMPLEX SUBUNIT 7"/>
    <property type="match status" value="1"/>
</dbReference>
<dbReference type="EMBL" id="JBFMKM010000003">
    <property type="protein sequence ID" value="KAL1311077.1"/>
    <property type="molecule type" value="Genomic_DNA"/>
</dbReference>
<feature type="signal peptide" evidence="8">
    <location>
        <begin position="1"/>
        <end position="20"/>
    </location>
</feature>
<keyword evidence="11" id="KW-1185">Reference proteome</keyword>
<name>A0ABR3PNR5_9PEZI</name>
<comment type="caution">
    <text evidence="10">The sequence shown here is derived from an EMBL/GenBank/DDBJ whole genome shotgun (WGS) entry which is preliminary data.</text>
</comment>
<comment type="subcellular location">
    <subcellularLocation>
        <location evidence="1">Membrane</location>
        <topology evidence="1">Single-pass membrane protein</topology>
    </subcellularLocation>
</comment>
<dbReference type="PANTHER" id="PTHR13605">
    <property type="entry name" value="ER MEMBRANE PROTEIN COMPLEX SUBUNIT 7"/>
    <property type="match status" value="1"/>
</dbReference>
<evidence type="ECO:0000256" key="8">
    <source>
        <dbReference type="SAM" id="SignalP"/>
    </source>
</evidence>
<evidence type="ECO:0000256" key="3">
    <source>
        <dbReference type="ARBA" id="ARBA00022729"/>
    </source>
</evidence>
<feature type="transmembrane region" description="Helical" evidence="7">
    <location>
        <begin position="164"/>
        <end position="182"/>
    </location>
</feature>
<protein>
    <recommendedName>
        <fullName evidence="9">ER membrane protein complex subunit 7 beta-sandwich domain-containing protein</fullName>
    </recommendedName>
</protein>
<dbReference type="InterPro" id="IPR039163">
    <property type="entry name" value="EMC7"/>
</dbReference>
<dbReference type="Pfam" id="PF09430">
    <property type="entry name" value="EMC7_beta-sandw"/>
    <property type="match status" value="1"/>
</dbReference>
<keyword evidence="2 7" id="KW-0812">Transmembrane</keyword>
<keyword evidence="4 7" id="KW-1133">Transmembrane helix</keyword>
<evidence type="ECO:0000256" key="1">
    <source>
        <dbReference type="ARBA" id="ARBA00004167"/>
    </source>
</evidence>
<evidence type="ECO:0000313" key="11">
    <source>
        <dbReference type="Proteomes" id="UP001562354"/>
    </source>
</evidence>
<reference evidence="10 11" key="1">
    <citation type="submission" date="2024-07" db="EMBL/GenBank/DDBJ databases">
        <title>Draft sequence of the Neodothiora populina.</title>
        <authorList>
            <person name="Drown D.D."/>
            <person name="Schuette U.S."/>
            <person name="Buechlein A.B."/>
            <person name="Rusch D.R."/>
            <person name="Winton L.W."/>
            <person name="Adams G.A."/>
        </authorList>
    </citation>
    <scope>NUCLEOTIDE SEQUENCE [LARGE SCALE GENOMIC DNA]</scope>
    <source>
        <strain evidence="10 11">CPC 39397</strain>
    </source>
</reference>
<proteinExistence type="predicted"/>
<evidence type="ECO:0000256" key="6">
    <source>
        <dbReference type="SAM" id="MobiDB-lite"/>
    </source>
</evidence>
<evidence type="ECO:0000256" key="2">
    <source>
        <dbReference type="ARBA" id="ARBA00022692"/>
    </source>
</evidence>
<evidence type="ECO:0000259" key="9">
    <source>
        <dbReference type="Pfam" id="PF09430"/>
    </source>
</evidence>
<dbReference type="RefSeq" id="XP_069203926.1">
    <property type="nucleotide sequence ID" value="XM_069340458.1"/>
</dbReference>
<dbReference type="GeneID" id="95974989"/>
<evidence type="ECO:0000256" key="5">
    <source>
        <dbReference type="ARBA" id="ARBA00023136"/>
    </source>
</evidence>
<evidence type="ECO:0000313" key="10">
    <source>
        <dbReference type="EMBL" id="KAL1311077.1"/>
    </source>
</evidence>
<dbReference type="Proteomes" id="UP001562354">
    <property type="component" value="Unassembled WGS sequence"/>
</dbReference>
<evidence type="ECO:0000256" key="7">
    <source>
        <dbReference type="SAM" id="Phobius"/>
    </source>
</evidence>
<evidence type="ECO:0000256" key="4">
    <source>
        <dbReference type="ARBA" id="ARBA00022989"/>
    </source>
</evidence>